<evidence type="ECO:0000256" key="3">
    <source>
        <dbReference type="ARBA" id="ARBA00022692"/>
    </source>
</evidence>
<keyword evidence="5 7" id="KW-0472">Membrane</keyword>
<dbReference type="PhylomeDB" id="A0A061AZ79"/>
<dbReference type="GO" id="GO:0016020">
    <property type="term" value="C:membrane"/>
    <property type="evidence" value="ECO:0007669"/>
    <property type="project" value="UniProtKB-SubCell"/>
</dbReference>
<feature type="transmembrane region" description="Helical" evidence="7">
    <location>
        <begin position="63"/>
        <end position="89"/>
    </location>
</feature>
<feature type="transmembrane region" description="Helical" evidence="7">
    <location>
        <begin position="95"/>
        <end position="122"/>
    </location>
</feature>
<dbReference type="InterPro" id="IPR002293">
    <property type="entry name" value="AA/rel_permease1"/>
</dbReference>
<sequence length="554" mass="60853">MSVSRFIRSLMPSTSQDKAKEAHIVSIDSHSSLERGQVEHTTLNAIQSKTINDHGTLRKHFNIWSLLGVGFGLTNSWFGISASLVAGISSGGPMLIVYGIVIITFIASCIGISLSELISAFPENSGGQYYWTFQLAPKKYRRFWAYMCGSYAWFGSIFTSASVTVSIAAAVVGMYYLSTGKTEAPKTWEVFVTFEVFNAFLALFNIWDKPLPAISSAALYTSLLSFVVISLTVLICARGHYQDAHFVFVQFNNGTGWSSSGVAFIVGLINPAWSFSCLDCATHMAEEMYEPERWIPISIMSTVAIGFGTSFCYSIAMFFSIRNLDDILNSVTGVPIMDIFYQALGNKHGALFLEALIVLTAIGCNVASQTWMARLCWSFSRDRGLPGSRYWSVVNESTRLPVNAHLMSCFWCAVIGCIYMGSTTAYNAMVVGCITFLLLSYAIPIVCLLVRGRSTLKHGPFWLGPIGLAANLIVLAWTVFAVVFFSFPMSMPVAADSMNYASVVLAAFTIYSIVYWFVRGNKTFALDYEDEEVEDDIDLSVNAGSESKLGESSS</sequence>
<dbReference type="AlphaFoldDB" id="A0A061AZ79"/>
<keyword evidence="4 7" id="KW-1133">Transmembrane helix</keyword>
<feature type="transmembrane region" description="Helical" evidence="7">
    <location>
        <begin position="400"/>
        <end position="422"/>
    </location>
</feature>
<feature type="transmembrane region" description="Helical" evidence="7">
    <location>
        <begin position="355"/>
        <end position="379"/>
    </location>
</feature>
<dbReference type="PANTHER" id="PTHR45649">
    <property type="entry name" value="AMINO-ACID PERMEASE BAT1"/>
    <property type="match status" value="1"/>
</dbReference>
<keyword evidence="3 7" id="KW-0812">Transmembrane</keyword>
<dbReference type="Pfam" id="PF13520">
    <property type="entry name" value="AA_permease_2"/>
    <property type="match status" value="1"/>
</dbReference>
<evidence type="ECO:0000256" key="1">
    <source>
        <dbReference type="ARBA" id="ARBA00004141"/>
    </source>
</evidence>
<feature type="transmembrane region" description="Helical" evidence="7">
    <location>
        <begin position="462"/>
        <end position="487"/>
    </location>
</feature>
<accession>A0A061AZ79</accession>
<proteinExistence type="inferred from homology"/>
<evidence type="ECO:0000256" key="7">
    <source>
        <dbReference type="SAM" id="Phobius"/>
    </source>
</evidence>
<evidence type="ECO:0000313" key="8">
    <source>
        <dbReference type="EMBL" id="CDR42874.1"/>
    </source>
</evidence>
<dbReference type="Gene3D" id="1.20.1740.10">
    <property type="entry name" value="Amino acid/polyamine transporter I"/>
    <property type="match status" value="1"/>
</dbReference>
<evidence type="ECO:0000256" key="5">
    <source>
        <dbReference type="ARBA" id="ARBA00023136"/>
    </source>
</evidence>
<feature type="transmembrane region" description="Helical" evidence="7">
    <location>
        <begin position="428"/>
        <end position="450"/>
    </location>
</feature>
<comment type="similarity">
    <text evidence="6">Belongs to the amino acid-polyamine-organocation (APC) superfamily. Amino acid/choline transporter (ACT) (TC 2.A.3.4) family.</text>
</comment>
<comment type="subcellular location">
    <subcellularLocation>
        <location evidence="1">Membrane</location>
        <topology evidence="1">Multi-pass membrane protein</topology>
    </subcellularLocation>
</comment>
<feature type="transmembrane region" description="Helical" evidence="7">
    <location>
        <begin position="499"/>
        <end position="518"/>
    </location>
</feature>
<name>A0A061AZ79_CYBFA</name>
<feature type="transmembrane region" description="Helical" evidence="7">
    <location>
        <begin position="294"/>
        <end position="321"/>
    </location>
</feature>
<dbReference type="PIRSF" id="PIRSF006060">
    <property type="entry name" value="AA_transporter"/>
    <property type="match status" value="1"/>
</dbReference>
<evidence type="ECO:0000256" key="2">
    <source>
        <dbReference type="ARBA" id="ARBA00022448"/>
    </source>
</evidence>
<dbReference type="GO" id="GO:0015101">
    <property type="term" value="F:organic cation transmembrane transporter activity"/>
    <property type="evidence" value="ECO:0007669"/>
    <property type="project" value="UniProtKB-ARBA"/>
</dbReference>
<evidence type="ECO:0000256" key="4">
    <source>
        <dbReference type="ARBA" id="ARBA00022989"/>
    </source>
</evidence>
<evidence type="ECO:0000256" key="6">
    <source>
        <dbReference type="ARBA" id="ARBA00061200"/>
    </source>
</evidence>
<keyword evidence="2" id="KW-0813">Transport</keyword>
<organism evidence="8">
    <name type="scientific">Cyberlindnera fabianii</name>
    <name type="common">Yeast</name>
    <name type="synonym">Hansenula fabianii</name>
    <dbReference type="NCBI Taxonomy" id="36022"/>
    <lineage>
        <taxon>Eukaryota</taxon>
        <taxon>Fungi</taxon>
        <taxon>Dikarya</taxon>
        <taxon>Ascomycota</taxon>
        <taxon>Saccharomycotina</taxon>
        <taxon>Saccharomycetes</taxon>
        <taxon>Phaffomycetales</taxon>
        <taxon>Phaffomycetaceae</taxon>
        <taxon>Cyberlindnera</taxon>
    </lineage>
</organism>
<dbReference type="FunFam" id="1.20.1740.10:FF:000046">
    <property type="entry name" value="Amino-acid permease, putative"/>
    <property type="match status" value="1"/>
</dbReference>
<feature type="transmembrane region" description="Helical" evidence="7">
    <location>
        <begin position="143"/>
        <end position="176"/>
    </location>
</feature>
<reference evidence="8" key="1">
    <citation type="journal article" date="2014" name="Genome Announc.">
        <title>Genome sequence of the yeast Cyberlindnera fabianii (Hansenula fabianii).</title>
        <authorList>
            <person name="Freel K.C."/>
            <person name="Sarilar V."/>
            <person name="Neuveglise C."/>
            <person name="Devillers H."/>
            <person name="Friedrich A."/>
            <person name="Schacherer J."/>
        </authorList>
    </citation>
    <scope>NUCLEOTIDE SEQUENCE</scope>
    <source>
        <strain evidence="8">YJS4271</strain>
    </source>
</reference>
<gene>
    <name evidence="8" type="ORF">CYFA0S_10e03334g</name>
</gene>
<dbReference type="OrthoDB" id="2417308at2759"/>
<protein>
    <submittedName>
        <fullName evidence="8">CYFA0S10e03334g1_1</fullName>
    </submittedName>
</protein>
<dbReference type="EMBL" id="LK052895">
    <property type="protein sequence ID" value="CDR42874.1"/>
    <property type="molecule type" value="Genomic_DNA"/>
</dbReference>
<dbReference type="VEuPathDB" id="FungiDB:BON22_1277"/>
<feature type="transmembrane region" description="Helical" evidence="7">
    <location>
        <begin position="261"/>
        <end position="282"/>
    </location>
</feature>
<feature type="transmembrane region" description="Helical" evidence="7">
    <location>
        <begin position="188"/>
        <end position="207"/>
    </location>
</feature>
<feature type="transmembrane region" description="Helical" evidence="7">
    <location>
        <begin position="219"/>
        <end position="241"/>
    </location>
</feature>
<dbReference type="PANTHER" id="PTHR45649:SF7">
    <property type="entry name" value="CHOLINE TRANSPORT PROTEIN"/>
    <property type="match status" value="1"/>
</dbReference>